<dbReference type="InterPro" id="IPR009826">
    <property type="entry name" value="DNA_circ_N"/>
</dbReference>
<keyword evidence="3" id="KW-1185">Reference proteome</keyword>
<dbReference type="Proteomes" id="UP000077726">
    <property type="component" value="Unassembled WGS sequence"/>
</dbReference>
<gene>
    <name evidence="2" type="ORF">A7Q00_03685</name>
</gene>
<proteinExistence type="predicted"/>
<organism evidence="2 3">
    <name type="scientific">Eikenella halliae</name>
    <dbReference type="NCBI Taxonomy" id="1795832"/>
    <lineage>
        <taxon>Bacteria</taxon>
        <taxon>Pseudomonadati</taxon>
        <taxon>Pseudomonadota</taxon>
        <taxon>Betaproteobacteria</taxon>
        <taxon>Neisseriales</taxon>
        <taxon>Neisseriaceae</taxon>
        <taxon>Eikenella</taxon>
    </lineage>
</organism>
<reference evidence="3" key="1">
    <citation type="submission" date="2016-05" db="EMBL/GenBank/DDBJ databases">
        <title>Draft genome of Corynebacterium afermentans subsp. afermentans LCDC 88199T.</title>
        <authorList>
            <person name="Bernier A.-M."/>
            <person name="Bernard K."/>
        </authorList>
    </citation>
    <scope>NUCLEOTIDE SEQUENCE [LARGE SCALE GENOMIC DNA]</scope>
    <source>
        <strain evidence="3">NML130454</strain>
    </source>
</reference>
<dbReference type="RefSeq" id="WP_064089282.1">
    <property type="nucleotide sequence ID" value="NZ_LXSQ01000009.1"/>
</dbReference>
<dbReference type="OrthoDB" id="378644at2"/>
<comment type="caution">
    <text evidence="2">The sequence shown here is derived from an EMBL/GenBank/DDBJ whole genome shotgun (WGS) entry which is preliminary data.</text>
</comment>
<dbReference type="AlphaFoldDB" id="A0A1B6W0V5"/>
<evidence type="ECO:0000313" key="3">
    <source>
        <dbReference type="Proteomes" id="UP000077726"/>
    </source>
</evidence>
<name>A0A1B6W0V5_9NEIS</name>
<dbReference type="Pfam" id="PF07157">
    <property type="entry name" value="DNA_circ_N"/>
    <property type="match status" value="1"/>
</dbReference>
<evidence type="ECO:0000259" key="1">
    <source>
        <dbReference type="Pfam" id="PF07157"/>
    </source>
</evidence>
<dbReference type="STRING" id="1795832.A7Q00_03685"/>
<protein>
    <recommendedName>
        <fullName evidence="1">DNA circulation N-terminal domain-containing protein</fullName>
    </recommendedName>
</protein>
<accession>A0A1B6W0V5</accession>
<evidence type="ECO:0000313" key="2">
    <source>
        <dbReference type="EMBL" id="OAM43899.1"/>
    </source>
</evidence>
<sequence length="429" mass="46094">MAWKDRLRPASFRQAAFGVEAHSSEQGRRVVVHEYPGRDKPYVEDLGAKARGFTLRGFVVGKDYQQARDALLDAANAPGPGQLVHPYFGALRVVCTAVSVSESGEAGGMAVFDLTFVEAGESRYPAAESDPAGSLLDAADTLDGQLVEAFGKWFDLDGLPDFLSRDNLQALTERIQRLSTVGGLLDLSKQSPFLRQVRQLLDAVGELSASPAVLGSRIIGLFTDLTGSFSQPLGGIMGLARAFRGGKREVSRGLPANPTPYQRAESNRQAVQVLFEAAALNAAAATAVVRPDDITIELPQPGGNFGSGGNQQPSRIAPKAAATPLFESLDEAVALRRLLLAWLDELAPQLPDSAFSASQDLRAAIVQALPDTENELPRLVDYTPQRPLPVVVLAYRLHGDARRSSEILRHNPVAHPGFMPVHPLRVLSD</sequence>
<feature type="domain" description="DNA circulation N-terminal" evidence="1">
    <location>
        <begin position="7"/>
        <end position="93"/>
    </location>
</feature>
<dbReference type="EMBL" id="LXSQ01000009">
    <property type="protein sequence ID" value="OAM43899.1"/>
    <property type="molecule type" value="Genomic_DNA"/>
</dbReference>